<dbReference type="AlphaFoldDB" id="A0A1Q2MCI1"/>
<dbReference type="InterPro" id="IPR002559">
    <property type="entry name" value="Transposase_11"/>
</dbReference>
<dbReference type="EMBL" id="CP019646">
    <property type="protein sequence ID" value="AQQ70374.1"/>
    <property type="molecule type" value="Genomic_DNA"/>
</dbReference>
<protein>
    <submittedName>
        <fullName evidence="2">Transposase</fullName>
    </submittedName>
</protein>
<gene>
    <name evidence="2" type="ORF">SMSP2_00722</name>
</gene>
<dbReference type="GO" id="GO:0003677">
    <property type="term" value="F:DNA binding"/>
    <property type="evidence" value="ECO:0007669"/>
    <property type="project" value="InterPro"/>
</dbReference>
<sequence>MFLAFEGCFDSGFGFGTDLPYCIGEFLCDNLGMYLKKHRRKKNGKCNTYYSIAEKRKVSGYRHVEKVVLYLGEISGSQKKAWQRSIEIINEDNKPVHKTLFAFDQDNQSCHDVDTIPVNISKMRLERPRRFGDCWLASEMWDQLGFDRFWSERIDTDRSPVAFSKVLKLLTVSRLIKPSAEYFVHQHWFSQSAMDAILDCDFEIAEKNRLYRCLDRILPYKEELCKYLKDTWQGMFNLEYDILLYDITSTYFEGLCKQNPKAEFGHSKDRRSDCRQVLIALVVTPEGFPLDYEVLQGNTSEKTTLRPLLNKIETMYGKANRVWLMDRGIPTEATLKFMRKNNISYLVGTPRRQLDDYSSELSEKDWEQVNSSVHVKYIEKEGECYVLARSRDRMQKERAMRKRKLRKYLDGLEKLKGYRNYERFYKRLGALQSQAGNAYRCVELDIPGQKERIEAGEFRYHINRQKYRDMIYRDGKYFLRTNQKGKDGKALWNEYMLQCNVEQSFRELKSDLGIRPVYHHKEERVDAHIFVAFISYCLQVTLRHKLRVSACGLTAQAALETMSRIQMLDVTFETLDGRYLLMERYTEPEADQRLILHHLNMDLPLQKPPKIYSSQVKD</sequence>
<dbReference type="Proteomes" id="UP000188181">
    <property type="component" value="Chromosome"/>
</dbReference>
<dbReference type="NCBIfam" id="NF033559">
    <property type="entry name" value="transpos_IS1634"/>
    <property type="match status" value="1"/>
</dbReference>
<dbReference type="KEGG" id="pbas:SMSP2_00722"/>
<reference evidence="3" key="1">
    <citation type="submission" date="2017-02" db="EMBL/GenBank/DDBJ databases">
        <title>Comparative genomics and description of representatives of a novel lineage of planctomycetes thriving in anoxic sediments.</title>
        <authorList>
            <person name="Spring S."/>
            <person name="Bunk B."/>
            <person name="Sproer C."/>
        </authorList>
    </citation>
    <scope>NUCLEOTIDE SEQUENCE [LARGE SCALE GENOMIC DNA]</scope>
    <source>
        <strain evidence="3">SM-Chi-D1</strain>
    </source>
</reference>
<feature type="domain" description="Transposase IS4-like" evidence="1">
    <location>
        <begin position="260"/>
        <end position="538"/>
    </location>
</feature>
<name>A0A1Q2MCI1_9BACT</name>
<dbReference type="SUPFAM" id="SSF53098">
    <property type="entry name" value="Ribonuclease H-like"/>
    <property type="match status" value="1"/>
</dbReference>
<organism evidence="2 3">
    <name type="scientific">Limihaloglobus sulfuriphilus</name>
    <dbReference type="NCBI Taxonomy" id="1851148"/>
    <lineage>
        <taxon>Bacteria</taxon>
        <taxon>Pseudomonadati</taxon>
        <taxon>Planctomycetota</taxon>
        <taxon>Phycisphaerae</taxon>
        <taxon>Sedimentisphaerales</taxon>
        <taxon>Sedimentisphaeraceae</taxon>
        <taxon>Limihaloglobus</taxon>
    </lineage>
</organism>
<accession>A0A1Q2MCI1</accession>
<dbReference type="Pfam" id="PF01609">
    <property type="entry name" value="DDE_Tnp_1"/>
    <property type="match status" value="1"/>
</dbReference>
<dbReference type="OrthoDB" id="229863at2"/>
<dbReference type="InterPro" id="IPR047654">
    <property type="entry name" value="IS1634_transpos"/>
</dbReference>
<dbReference type="InterPro" id="IPR012337">
    <property type="entry name" value="RNaseH-like_sf"/>
</dbReference>
<dbReference type="PANTHER" id="PTHR34614">
    <property type="match status" value="1"/>
</dbReference>
<proteinExistence type="predicted"/>
<dbReference type="PANTHER" id="PTHR34614:SF2">
    <property type="entry name" value="TRANSPOSASE IS4-LIKE DOMAIN-CONTAINING PROTEIN"/>
    <property type="match status" value="1"/>
</dbReference>
<dbReference type="RefSeq" id="WP_146682644.1">
    <property type="nucleotide sequence ID" value="NZ_CP019646.1"/>
</dbReference>
<evidence type="ECO:0000313" key="2">
    <source>
        <dbReference type="EMBL" id="AQQ70374.1"/>
    </source>
</evidence>
<dbReference type="GO" id="GO:0004803">
    <property type="term" value="F:transposase activity"/>
    <property type="evidence" value="ECO:0007669"/>
    <property type="project" value="InterPro"/>
</dbReference>
<evidence type="ECO:0000313" key="3">
    <source>
        <dbReference type="Proteomes" id="UP000188181"/>
    </source>
</evidence>
<keyword evidence="3" id="KW-1185">Reference proteome</keyword>
<evidence type="ECO:0000259" key="1">
    <source>
        <dbReference type="Pfam" id="PF01609"/>
    </source>
</evidence>
<dbReference type="GO" id="GO:0006313">
    <property type="term" value="P:DNA transposition"/>
    <property type="evidence" value="ECO:0007669"/>
    <property type="project" value="InterPro"/>
</dbReference>